<sequence>MPAPRKHKSKKAQLVAVRDKNKRYYTGNRDRLLSKKRSEYNEKWIMERKERKADSEEQKRAAWEIEATTEYESLDSLSQLRAFKERVNRMFIGSGSNYFERLYHEYLAHTKTDPVPYDQSPLEVPSKVFSSMTDTVAKIGNAILNDVWAT</sequence>
<comment type="caution">
    <text evidence="1">The sequence shown here is derived from an EMBL/GenBank/DDBJ whole genome shotgun (WGS) entry which is preliminary data.</text>
</comment>
<reference evidence="1 2" key="1">
    <citation type="submission" date="2024-02" db="EMBL/GenBank/DDBJ databases">
        <title>A draft genome for the cacao thread blight pathogen Marasmius crinis-equi.</title>
        <authorList>
            <person name="Cohen S.P."/>
            <person name="Baruah I.K."/>
            <person name="Amoako-Attah I."/>
            <person name="Bukari Y."/>
            <person name="Meinhardt L.W."/>
            <person name="Bailey B.A."/>
        </authorList>
    </citation>
    <scope>NUCLEOTIDE SEQUENCE [LARGE SCALE GENOMIC DNA]</scope>
    <source>
        <strain evidence="1 2">GH-76</strain>
    </source>
</reference>
<evidence type="ECO:0000313" key="2">
    <source>
        <dbReference type="Proteomes" id="UP001465976"/>
    </source>
</evidence>
<dbReference type="Proteomes" id="UP001465976">
    <property type="component" value="Unassembled WGS sequence"/>
</dbReference>
<proteinExistence type="predicted"/>
<protein>
    <submittedName>
        <fullName evidence="1">Uncharacterized protein</fullName>
    </submittedName>
</protein>
<name>A0ABR3EWK8_9AGAR</name>
<accession>A0ABR3EWK8</accession>
<gene>
    <name evidence="1" type="ORF">V5O48_014729</name>
</gene>
<keyword evidence="2" id="KW-1185">Reference proteome</keyword>
<dbReference type="EMBL" id="JBAHYK010001632">
    <property type="protein sequence ID" value="KAL0567264.1"/>
    <property type="molecule type" value="Genomic_DNA"/>
</dbReference>
<organism evidence="1 2">
    <name type="scientific">Marasmius crinis-equi</name>
    <dbReference type="NCBI Taxonomy" id="585013"/>
    <lineage>
        <taxon>Eukaryota</taxon>
        <taxon>Fungi</taxon>
        <taxon>Dikarya</taxon>
        <taxon>Basidiomycota</taxon>
        <taxon>Agaricomycotina</taxon>
        <taxon>Agaricomycetes</taxon>
        <taxon>Agaricomycetidae</taxon>
        <taxon>Agaricales</taxon>
        <taxon>Marasmiineae</taxon>
        <taxon>Marasmiaceae</taxon>
        <taxon>Marasmius</taxon>
    </lineage>
</organism>
<evidence type="ECO:0000313" key="1">
    <source>
        <dbReference type="EMBL" id="KAL0567264.1"/>
    </source>
</evidence>